<evidence type="ECO:0000256" key="1">
    <source>
        <dbReference type="SAM" id="MobiDB-lite"/>
    </source>
</evidence>
<feature type="region of interest" description="Disordered" evidence="1">
    <location>
        <begin position="370"/>
        <end position="398"/>
    </location>
</feature>
<keyword evidence="2" id="KW-0808">Transferase</keyword>
<reference evidence="2 3" key="1">
    <citation type="journal article" date="2017" name="Int. J. Syst. Evol. Microbiol.">
        <title>Achromobacter aloeverae sp. nov., isolated from the root of Aloe vera (L.) Burm.f.</title>
        <authorList>
            <person name="Kuncharoen N."/>
            <person name="Muramatsu Y."/>
            <person name="Shibata C."/>
            <person name="Kamakura Y."/>
            <person name="Nakagawa Y."/>
            <person name="Tanasupawat S."/>
        </authorList>
    </citation>
    <scope>NUCLEOTIDE SEQUENCE [LARGE SCALE GENOMIC DNA]</scope>
    <source>
        <strain evidence="2 3">AVA-1</strain>
    </source>
</reference>
<keyword evidence="3" id="KW-1185">Reference proteome</keyword>
<dbReference type="Gene3D" id="3.90.550.10">
    <property type="entry name" value="Spore Coat Polysaccharide Biosynthesis Protein SpsA, Chain A"/>
    <property type="match status" value="1"/>
</dbReference>
<accession>A0A4Q1HIS3</accession>
<name>A0A4Q1HIS3_9BURK</name>
<proteinExistence type="predicted"/>
<protein>
    <submittedName>
        <fullName evidence="2">Glycosyl transferase</fullName>
    </submittedName>
</protein>
<sequence length="424" mass="46868">MKKIHVYTSAACNYIPKVRTLVRSIKKFHPDWIVHLALSDELPPGFDLSQEPFDEIHPLSSLGIADARGWAFCHTIVELSTAIKPFLLAHLLGRDDCGGVIYLDPDTVLFSPIDEVLEALVHSNIALTPHLVDPEHSLAGVMDNEISCLRHGIYNLGFLAVAPTEIGKQFAQWWSDRLYYFCRAEIHNGLFTDQRWIDLAPAFFEGVCVLRTPRLNAAPWNLSTRTITGELPNSVKVDGEPLGFYHFTGFDSGAHRMMAQKYAGDQPTVAALIEWYDNAIADTGDDPLSKVVWAYSRFADGTPIPKAARVIYRERLDLQRAFPDPFATQGGGYRAWWETQGPVEYPALFDEDAGTVALATHRLSAGLTPGYQAGGNIPDGPSGDPSATHGNIPMAPRPRGRSLKRAWEVLRTEGVGGIAKRVLR</sequence>
<dbReference type="GO" id="GO:0016740">
    <property type="term" value="F:transferase activity"/>
    <property type="evidence" value="ECO:0007669"/>
    <property type="project" value="UniProtKB-KW"/>
</dbReference>
<dbReference type="OrthoDB" id="9816564at2"/>
<organism evidence="2 3">
    <name type="scientific">Achromobacter aloeverae</name>
    <dbReference type="NCBI Taxonomy" id="1750518"/>
    <lineage>
        <taxon>Bacteria</taxon>
        <taxon>Pseudomonadati</taxon>
        <taxon>Pseudomonadota</taxon>
        <taxon>Betaproteobacteria</taxon>
        <taxon>Burkholderiales</taxon>
        <taxon>Alcaligenaceae</taxon>
        <taxon>Achromobacter</taxon>
    </lineage>
</organism>
<dbReference type="InterPro" id="IPR029044">
    <property type="entry name" value="Nucleotide-diphossugar_trans"/>
</dbReference>
<dbReference type="AlphaFoldDB" id="A0A4Q1HIS3"/>
<dbReference type="Proteomes" id="UP000290849">
    <property type="component" value="Unassembled WGS sequence"/>
</dbReference>
<dbReference type="EMBL" id="PYAL01000005">
    <property type="protein sequence ID" value="RXN86794.1"/>
    <property type="molecule type" value="Genomic_DNA"/>
</dbReference>
<dbReference type="RefSeq" id="WP_129151794.1">
    <property type="nucleotide sequence ID" value="NZ_JBHSDO010000012.1"/>
</dbReference>
<dbReference type="SUPFAM" id="SSF53448">
    <property type="entry name" value="Nucleotide-diphospho-sugar transferases"/>
    <property type="match status" value="1"/>
</dbReference>
<evidence type="ECO:0000313" key="3">
    <source>
        <dbReference type="Proteomes" id="UP000290849"/>
    </source>
</evidence>
<evidence type="ECO:0000313" key="2">
    <source>
        <dbReference type="EMBL" id="RXN86794.1"/>
    </source>
</evidence>
<comment type="caution">
    <text evidence="2">The sequence shown here is derived from an EMBL/GenBank/DDBJ whole genome shotgun (WGS) entry which is preliminary data.</text>
</comment>
<gene>
    <name evidence="2" type="ORF">C7R54_17890</name>
</gene>